<sequence length="217" mass="25294">MSQILQDLLTYLNNFQMIGLRNAIFKSQQLYEYEAGSLEKDHLKLWLLVHVWNLIDRGFGKSELFSQTFSNRKNHNQTESAIIEVSTEYRCLETDKSFKAIGIEEKKIRKLQLIGFIHSSRFDDRIFQVLYMSNNSNKNIGNLLSNNTIQLKGTFYNCVGIKSEDNQLQNLQNHCEFSPSQIKLNQAIAFDFLSSKNKTRKRITLNSNNKSKRNTKK</sequence>
<protein>
    <submittedName>
        <fullName evidence="1">11811_t:CDS:1</fullName>
    </submittedName>
</protein>
<dbReference type="EMBL" id="CAJVPQ010000043">
    <property type="protein sequence ID" value="CAG8439968.1"/>
    <property type="molecule type" value="Genomic_DNA"/>
</dbReference>
<organism evidence="1 2">
    <name type="scientific">Funneliformis caledonium</name>
    <dbReference type="NCBI Taxonomy" id="1117310"/>
    <lineage>
        <taxon>Eukaryota</taxon>
        <taxon>Fungi</taxon>
        <taxon>Fungi incertae sedis</taxon>
        <taxon>Mucoromycota</taxon>
        <taxon>Glomeromycotina</taxon>
        <taxon>Glomeromycetes</taxon>
        <taxon>Glomerales</taxon>
        <taxon>Glomeraceae</taxon>
        <taxon>Funneliformis</taxon>
    </lineage>
</organism>
<reference evidence="1" key="1">
    <citation type="submission" date="2021-06" db="EMBL/GenBank/DDBJ databases">
        <authorList>
            <person name="Kallberg Y."/>
            <person name="Tangrot J."/>
            <person name="Rosling A."/>
        </authorList>
    </citation>
    <scope>NUCLEOTIDE SEQUENCE</scope>
    <source>
        <strain evidence="1">UK204</strain>
    </source>
</reference>
<gene>
    <name evidence="1" type="ORF">FCALED_LOCUS445</name>
</gene>
<proteinExistence type="predicted"/>
<dbReference type="Proteomes" id="UP000789570">
    <property type="component" value="Unassembled WGS sequence"/>
</dbReference>
<dbReference type="AlphaFoldDB" id="A0A9N8YQD8"/>
<evidence type="ECO:0000313" key="2">
    <source>
        <dbReference type="Proteomes" id="UP000789570"/>
    </source>
</evidence>
<comment type="caution">
    <text evidence="1">The sequence shown here is derived from an EMBL/GenBank/DDBJ whole genome shotgun (WGS) entry which is preliminary data.</text>
</comment>
<dbReference type="OrthoDB" id="2385582at2759"/>
<name>A0A9N8YQD8_9GLOM</name>
<keyword evidence="2" id="KW-1185">Reference proteome</keyword>
<evidence type="ECO:0000313" key="1">
    <source>
        <dbReference type="EMBL" id="CAG8439968.1"/>
    </source>
</evidence>
<accession>A0A9N8YQD8</accession>